<dbReference type="Gene3D" id="2.60.40.10">
    <property type="entry name" value="Immunoglobulins"/>
    <property type="match status" value="1"/>
</dbReference>
<comment type="caution">
    <text evidence="3">The sequence shown here is derived from an EMBL/GenBank/DDBJ whole genome shotgun (WGS) entry which is preliminary data.</text>
</comment>
<feature type="signal peptide" evidence="1">
    <location>
        <begin position="1"/>
        <end position="19"/>
    </location>
</feature>
<dbReference type="NCBIfam" id="TIGR04183">
    <property type="entry name" value="Por_Secre_tail"/>
    <property type="match status" value="1"/>
</dbReference>
<dbReference type="EMBL" id="PYGD01000011">
    <property type="protein sequence ID" value="PSK89574.1"/>
    <property type="molecule type" value="Genomic_DNA"/>
</dbReference>
<feature type="chain" id="PRO_5015145312" evidence="1">
    <location>
        <begin position="20"/>
        <end position="581"/>
    </location>
</feature>
<feature type="domain" description="Secretion system C-terminal sorting" evidence="2">
    <location>
        <begin position="508"/>
        <end position="579"/>
    </location>
</feature>
<evidence type="ECO:0000313" key="4">
    <source>
        <dbReference type="Proteomes" id="UP000240572"/>
    </source>
</evidence>
<dbReference type="Pfam" id="PF18962">
    <property type="entry name" value="Por_Secre_tail"/>
    <property type="match status" value="1"/>
</dbReference>
<evidence type="ECO:0000313" key="3">
    <source>
        <dbReference type="EMBL" id="PSK89574.1"/>
    </source>
</evidence>
<gene>
    <name evidence="3" type="ORF">B0I18_111132</name>
</gene>
<evidence type="ECO:0000256" key="1">
    <source>
        <dbReference type="SAM" id="SignalP"/>
    </source>
</evidence>
<organism evidence="3 4">
    <name type="scientific">Taibaiella chishuiensis</name>
    <dbReference type="NCBI Taxonomy" id="1434707"/>
    <lineage>
        <taxon>Bacteria</taxon>
        <taxon>Pseudomonadati</taxon>
        <taxon>Bacteroidota</taxon>
        <taxon>Chitinophagia</taxon>
        <taxon>Chitinophagales</taxon>
        <taxon>Chitinophagaceae</taxon>
        <taxon>Taibaiella</taxon>
    </lineage>
</organism>
<dbReference type="RefSeq" id="WP_106524818.1">
    <property type="nucleotide sequence ID" value="NZ_PYGD01000011.1"/>
</dbReference>
<dbReference type="Proteomes" id="UP000240572">
    <property type="component" value="Unassembled WGS sequence"/>
</dbReference>
<keyword evidence="1" id="KW-0732">Signal</keyword>
<proteinExistence type="predicted"/>
<dbReference type="InterPro" id="IPR013783">
    <property type="entry name" value="Ig-like_fold"/>
</dbReference>
<reference evidence="3 4" key="1">
    <citation type="submission" date="2018-03" db="EMBL/GenBank/DDBJ databases">
        <title>Genomic Encyclopedia of Type Strains, Phase III (KMG-III): the genomes of soil and plant-associated and newly described type strains.</title>
        <authorList>
            <person name="Whitman W."/>
        </authorList>
    </citation>
    <scope>NUCLEOTIDE SEQUENCE [LARGE SCALE GENOMIC DNA]</scope>
    <source>
        <strain evidence="3 4">CGMCC 1.12700</strain>
    </source>
</reference>
<accession>A0A2P8CX87</accession>
<dbReference type="OrthoDB" id="1041092at2"/>
<dbReference type="InterPro" id="IPR026444">
    <property type="entry name" value="Secre_tail"/>
</dbReference>
<name>A0A2P8CX87_9BACT</name>
<sequence length="581" mass="62218">MKKLFLLSIALGAGIFAQAQSSKNYRLTVVAEGNFGTPNGDVFRVLRQNQATTVQGPLYKNANSTTNSIDVLQDFDFWQTKAVICGKGAQPLKFAVVNYPAMDTVFTVTSGLGGLQRCGMVSDHKAYILGANSSVVKYVNIDNHTITDVSDPGGNFASGVHSMIGYNATMYVANGTKVVKIDTVTQATTGSIVTGLTGINTMVKDTANQCLWLLGKSGATNALVKIEVNNNNTVSAPILLTGFSNAKLLRVGPNKLYFVSGSGFYVYDLSTQTVPTAPVYTTPFTGFSVMYDRSFTVDPASGDFAYSTAGAYVAPGLFEIIDGTNYTKIDSGAVTGAAIPNELFLTTWPGGPSWDTTSLPHLYAQCSITLTAPTATKGTSTVTGTTTQMTYNTQGNHTIEWKYVSGTDSITQTQLLTIADTIAPVANTAQLADLRVNCPYTLTPPTATDNCLGLVTGTTDSLTFTVAGTYTLTWKYTDGAGNITTQQQSLVVSCGTSIREIPELLTSVYPNPANTELVIELKAADNYHINIMNALGQAVLNRPEHGNKIQLDVTHLQEGMYWLRIQNSKGLMSTRKIIIRH</sequence>
<protein>
    <submittedName>
        <fullName evidence="3">Putative secreted protein (Por secretion system target)</fullName>
    </submittedName>
</protein>
<evidence type="ECO:0000259" key="2">
    <source>
        <dbReference type="Pfam" id="PF18962"/>
    </source>
</evidence>
<dbReference type="AlphaFoldDB" id="A0A2P8CX87"/>
<keyword evidence="4" id="KW-1185">Reference proteome</keyword>